<keyword evidence="1" id="KW-0812">Transmembrane</keyword>
<protein>
    <submittedName>
        <fullName evidence="2">Uncharacterized protein</fullName>
    </submittedName>
</protein>
<organism evidence="2">
    <name type="scientific">Anguilla anguilla</name>
    <name type="common">European freshwater eel</name>
    <name type="synonym">Muraena anguilla</name>
    <dbReference type="NCBI Taxonomy" id="7936"/>
    <lineage>
        <taxon>Eukaryota</taxon>
        <taxon>Metazoa</taxon>
        <taxon>Chordata</taxon>
        <taxon>Craniata</taxon>
        <taxon>Vertebrata</taxon>
        <taxon>Euteleostomi</taxon>
        <taxon>Actinopterygii</taxon>
        <taxon>Neopterygii</taxon>
        <taxon>Teleostei</taxon>
        <taxon>Anguilliformes</taxon>
        <taxon>Anguillidae</taxon>
        <taxon>Anguilla</taxon>
    </lineage>
</organism>
<keyword evidence="1" id="KW-0472">Membrane</keyword>
<proteinExistence type="predicted"/>
<reference evidence="2" key="1">
    <citation type="submission" date="2014-11" db="EMBL/GenBank/DDBJ databases">
        <authorList>
            <person name="Amaro Gonzalez C."/>
        </authorList>
    </citation>
    <scope>NUCLEOTIDE SEQUENCE</scope>
</reference>
<keyword evidence="1" id="KW-1133">Transmembrane helix</keyword>
<dbReference type="EMBL" id="GBXM01088042">
    <property type="protein sequence ID" value="JAH20535.1"/>
    <property type="molecule type" value="Transcribed_RNA"/>
</dbReference>
<accession>A0A0E9QWB1</accession>
<feature type="transmembrane region" description="Helical" evidence="1">
    <location>
        <begin position="20"/>
        <end position="41"/>
    </location>
</feature>
<dbReference type="AlphaFoldDB" id="A0A0E9QWB1"/>
<sequence>MFSCIHIRGMTWQSRTFQVLAFKSSFVALAVCFGSLSYCWMMRHSRSFEAFA</sequence>
<evidence type="ECO:0000256" key="1">
    <source>
        <dbReference type="SAM" id="Phobius"/>
    </source>
</evidence>
<name>A0A0E9QWB1_ANGAN</name>
<reference evidence="2" key="2">
    <citation type="journal article" date="2015" name="Fish Shellfish Immunol.">
        <title>Early steps in the European eel (Anguilla anguilla)-Vibrio vulnificus interaction in the gills: Role of the RtxA13 toxin.</title>
        <authorList>
            <person name="Callol A."/>
            <person name="Pajuelo D."/>
            <person name="Ebbesson L."/>
            <person name="Teles M."/>
            <person name="MacKenzie S."/>
            <person name="Amaro C."/>
        </authorList>
    </citation>
    <scope>NUCLEOTIDE SEQUENCE</scope>
</reference>
<evidence type="ECO:0000313" key="2">
    <source>
        <dbReference type="EMBL" id="JAH20535.1"/>
    </source>
</evidence>